<dbReference type="RefSeq" id="WP_207049373.1">
    <property type="nucleotide sequence ID" value="NZ_JAFIMU010000004.1"/>
</dbReference>
<dbReference type="Gene3D" id="3.40.1440.10">
    <property type="entry name" value="GIY-YIG endonuclease"/>
    <property type="match status" value="1"/>
</dbReference>
<dbReference type="SUPFAM" id="SSF82771">
    <property type="entry name" value="GIY-YIG endonuclease"/>
    <property type="match status" value="1"/>
</dbReference>
<dbReference type="InterPro" id="IPR035901">
    <property type="entry name" value="GIY-YIG_endonuc_sf"/>
</dbReference>
<gene>
    <name evidence="1" type="ORF">JYK02_06055</name>
</gene>
<dbReference type="EMBL" id="JAFIMU010000004">
    <property type="protein sequence ID" value="MBN8227072.1"/>
    <property type="molecule type" value="Genomic_DNA"/>
</dbReference>
<proteinExistence type="predicted"/>
<dbReference type="Proteomes" id="UP000664052">
    <property type="component" value="Unassembled WGS sequence"/>
</dbReference>
<accession>A0ABS3D8T0</accession>
<sequence>MTPGDDSRASRAERKRAYKEADVPMGIYAIRCHANGKLFVGHALNLTAMFNRIRFEFAQRMHRVPELQADWECYGEAAFSFEVLDKLPPREEPGGPPPAEELKVLEEMWLERLKPYGDAGYNTPPLPRRVP</sequence>
<evidence type="ECO:0000313" key="2">
    <source>
        <dbReference type="Proteomes" id="UP000664052"/>
    </source>
</evidence>
<name>A0ABS3D8T0_9BACT</name>
<keyword evidence="2" id="KW-1185">Reference proteome</keyword>
<reference evidence="1 2" key="1">
    <citation type="submission" date="2021-02" db="EMBL/GenBank/DDBJ databases">
        <title>De Novo genome assembly of isolated myxobacteria.</title>
        <authorList>
            <person name="Stevens D.C."/>
        </authorList>
    </citation>
    <scope>NUCLEOTIDE SEQUENCE [LARGE SCALE GENOMIC DNA]</scope>
    <source>
        <strain evidence="1 2">ATCC 29039</strain>
    </source>
</reference>
<organism evidence="1 2">
    <name type="scientific">Corallococcus macrosporus</name>
    <dbReference type="NCBI Taxonomy" id="35"/>
    <lineage>
        <taxon>Bacteria</taxon>
        <taxon>Pseudomonadati</taxon>
        <taxon>Myxococcota</taxon>
        <taxon>Myxococcia</taxon>
        <taxon>Myxococcales</taxon>
        <taxon>Cystobacterineae</taxon>
        <taxon>Myxococcaceae</taxon>
        <taxon>Corallococcus</taxon>
    </lineage>
</organism>
<dbReference type="CDD" id="cd10451">
    <property type="entry name" value="GIY-YIG_LuxR_like"/>
    <property type="match status" value="1"/>
</dbReference>
<evidence type="ECO:0000313" key="1">
    <source>
        <dbReference type="EMBL" id="MBN8227072.1"/>
    </source>
</evidence>
<protein>
    <submittedName>
        <fullName evidence="1">GIY-YIG nuclease family protein</fullName>
    </submittedName>
</protein>
<comment type="caution">
    <text evidence="1">The sequence shown here is derived from an EMBL/GenBank/DDBJ whole genome shotgun (WGS) entry which is preliminary data.</text>
</comment>